<organism evidence="2 3">
    <name type="scientific">Haematococcus lacustris</name>
    <name type="common">Green alga</name>
    <name type="synonym">Haematococcus pluvialis</name>
    <dbReference type="NCBI Taxonomy" id="44745"/>
    <lineage>
        <taxon>Eukaryota</taxon>
        <taxon>Viridiplantae</taxon>
        <taxon>Chlorophyta</taxon>
        <taxon>core chlorophytes</taxon>
        <taxon>Chlorophyceae</taxon>
        <taxon>CS clade</taxon>
        <taxon>Chlamydomonadales</taxon>
        <taxon>Haematococcaceae</taxon>
        <taxon>Haematococcus</taxon>
    </lineage>
</organism>
<dbReference type="Pfam" id="PF00076">
    <property type="entry name" value="RRM_1"/>
    <property type="match status" value="1"/>
</dbReference>
<dbReference type="EMBL" id="BLLF01001830">
    <property type="protein sequence ID" value="GFH21445.1"/>
    <property type="molecule type" value="Genomic_DNA"/>
</dbReference>
<gene>
    <name evidence="2" type="ORF">HaLaN_18752</name>
</gene>
<dbReference type="AlphaFoldDB" id="A0A699ZHL5"/>
<sequence length="188" mass="19752">MLGSTYGLDPSTVAMGAMGGLETEITETPPAGCAPDAIKLFVGNIPKSCTEEQLLPFFETVGLVVELVILNLRHVLPDPSGQQDRPLVVRKAKSRANKMGNHLGQQGMDSLPSHAALAMQQSQQGMYGQAGGMPQLQISSAGMQANYRGLQPMGLQPTPQLVGMQRAAAAEDGGLYNSYAREASGVGL</sequence>
<accession>A0A699ZHL5</accession>
<dbReference type="Proteomes" id="UP000485058">
    <property type="component" value="Unassembled WGS sequence"/>
</dbReference>
<evidence type="ECO:0000259" key="1">
    <source>
        <dbReference type="Pfam" id="PF00076"/>
    </source>
</evidence>
<reference evidence="2 3" key="1">
    <citation type="submission" date="2020-02" db="EMBL/GenBank/DDBJ databases">
        <title>Draft genome sequence of Haematococcus lacustris strain NIES-144.</title>
        <authorList>
            <person name="Morimoto D."/>
            <person name="Nakagawa S."/>
            <person name="Yoshida T."/>
            <person name="Sawayama S."/>
        </authorList>
    </citation>
    <scope>NUCLEOTIDE SEQUENCE [LARGE SCALE GENOMIC DNA]</scope>
    <source>
        <strain evidence="2 3">NIES-144</strain>
    </source>
</reference>
<proteinExistence type="predicted"/>
<dbReference type="Gene3D" id="3.30.70.330">
    <property type="match status" value="1"/>
</dbReference>
<keyword evidence="3" id="KW-1185">Reference proteome</keyword>
<dbReference type="SUPFAM" id="SSF54928">
    <property type="entry name" value="RNA-binding domain, RBD"/>
    <property type="match status" value="1"/>
</dbReference>
<dbReference type="InterPro" id="IPR000504">
    <property type="entry name" value="RRM_dom"/>
</dbReference>
<protein>
    <submittedName>
        <fullName evidence="2">RRM domain-containing protein</fullName>
    </submittedName>
</protein>
<feature type="domain" description="RRM" evidence="1">
    <location>
        <begin position="40"/>
        <end position="71"/>
    </location>
</feature>
<name>A0A699ZHL5_HAELA</name>
<comment type="caution">
    <text evidence="2">The sequence shown here is derived from an EMBL/GenBank/DDBJ whole genome shotgun (WGS) entry which is preliminary data.</text>
</comment>
<evidence type="ECO:0000313" key="2">
    <source>
        <dbReference type="EMBL" id="GFH21445.1"/>
    </source>
</evidence>
<dbReference type="InterPro" id="IPR035979">
    <property type="entry name" value="RBD_domain_sf"/>
</dbReference>
<evidence type="ECO:0000313" key="3">
    <source>
        <dbReference type="Proteomes" id="UP000485058"/>
    </source>
</evidence>
<dbReference type="GO" id="GO:0003723">
    <property type="term" value="F:RNA binding"/>
    <property type="evidence" value="ECO:0007669"/>
    <property type="project" value="InterPro"/>
</dbReference>
<dbReference type="InterPro" id="IPR012677">
    <property type="entry name" value="Nucleotide-bd_a/b_plait_sf"/>
</dbReference>